<gene>
    <name evidence="1" type="ORF">EBB_03655</name>
</gene>
<name>A0ABR9D967_9GAMM</name>
<keyword evidence="2" id="KW-1185">Reference proteome</keyword>
<accession>A0ABR9D967</accession>
<protein>
    <recommendedName>
        <fullName evidence="3">TniQ protein</fullName>
    </recommendedName>
</protein>
<dbReference type="EMBL" id="JACXST010000001">
    <property type="protein sequence ID" value="MBD9359657.1"/>
    <property type="molecule type" value="Genomic_DNA"/>
</dbReference>
<evidence type="ECO:0008006" key="3">
    <source>
        <dbReference type="Google" id="ProtNLM"/>
    </source>
</evidence>
<evidence type="ECO:0000313" key="1">
    <source>
        <dbReference type="EMBL" id="MBD9359657.1"/>
    </source>
</evidence>
<reference evidence="1 2" key="1">
    <citation type="submission" date="2020-09" db="EMBL/GenBank/DDBJ databases">
        <title>Methylomonas albis sp. nov. and Methylomonas fluvii sp. nov.: Two cold-adapted methanotrophs from the River Elbe and an amended description of Methylovulum psychrotolerans strain Eb1.</title>
        <authorList>
            <person name="Bussmann I.K."/>
            <person name="Klings K.-W."/>
            <person name="Warnstedt J."/>
            <person name="Hoppert M."/>
            <person name="Saborowski A."/>
            <person name="Horn F."/>
            <person name="Liebner S."/>
        </authorList>
    </citation>
    <scope>NUCLEOTIDE SEQUENCE [LARGE SCALE GENOMIC DNA]</scope>
    <source>
        <strain evidence="1 2">EbB</strain>
    </source>
</reference>
<organism evidence="1 2">
    <name type="scientific">Methylomonas fluvii</name>
    <dbReference type="NCBI Taxonomy" id="1854564"/>
    <lineage>
        <taxon>Bacteria</taxon>
        <taxon>Pseudomonadati</taxon>
        <taxon>Pseudomonadota</taxon>
        <taxon>Gammaproteobacteria</taxon>
        <taxon>Methylococcales</taxon>
        <taxon>Methylococcaceae</taxon>
        <taxon>Methylomonas</taxon>
    </lineage>
</organism>
<proteinExistence type="predicted"/>
<evidence type="ECO:0000313" key="2">
    <source>
        <dbReference type="Proteomes" id="UP000641152"/>
    </source>
</evidence>
<dbReference type="Proteomes" id="UP000641152">
    <property type="component" value="Unassembled WGS sequence"/>
</dbReference>
<dbReference type="RefSeq" id="WP_192392515.1">
    <property type="nucleotide sequence ID" value="NZ_CAJHIU010000001.1"/>
</dbReference>
<sequence>MSNPPLHSKLAHLTNEQVTELISEYYAKKLVKDLIQHFSIDCLPSQLYKLFPPEISRELCPNCGAPMVLSRISKSAYRNEHKHRLRCSQCEHRAKGSCFCAYCLKKSKQGIQSSARKVAEINTPDYHKPTGGQINAYDLNLEQAVSLLALMRCYGTATIKNGMSLCSSKMLKAPFAPSSGYGEEVLNRLVDARLLSFSHQSNPHAFSLADNKLALSYTAQWSLPRAVSSELIRDIETLVSRCNWPAQWYEQVSEMAFDLAFAECKEFYDFCASERMFPNTDDKSVTAMLRNLLADFSTGQCFHIIQSGAQYAADFLVRQSSTPRHAANYMIGACQRWADKARANDWSVTPFRRNFNCPRSMMSYVLHDLFLKANDEGLHTPIDLVVLPNRHGNS</sequence>
<comment type="caution">
    <text evidence="1">The sequence shown here is derived from an EMBL/GenBank/DDBJ whole genome shotgun (WGS) entry which is preliminary data.</text>
</comment>